<dbReference type="Pfam" id="PF00514">
    <property type="entry name" value="Arm"/>
    <property type="match status" value="1"/>
</dbReference>
<dbReference type="SMART" id="SM00185">
    <property type="entry name" value="ARM"/>
    <property type="match status" value="3"/>
</dbReference>
<proteinExistence type="predicted"/>
<dbReference type="PROSITE" id="PS50176">
    <property type="entry name" value="ARM_REPEAT"/>
    <property type="match status" value="1"/>
</dbReference>
<evidence type="ECO:0000256" key="1">
    <source>
        <dbReference type="PROSITE-ProRule" id="PRU00259"/>
    </source>
</evidence>
<dbReference type="GeneID" id="17307924"/>
<reference evidence="4" key="3">
    <citation type="submission" date="2015-06" db="UniProtKB">
        <authorList>
            <consortium name="EnsemblProtists"/>
        </authorList>
    </citation>
    <scope>IDENTIFICATION</scope>
</reference>
<dbReference type="EnsemblProtists" id="EKX51156">
    <property type="protein sequence ID" value="EKX51156"/>
    <property type="gene ID" value="GUITHDRAFT_103076"/>
</dbReference>
<dbReference type="InterPro" id="IPR016024">
    <property type="entry name" value="ARM-type_fold"/>
</dbReference>
<evidence type="ECO:0000313" key="4">
    <source>
        <dbReference type="EnsemblProtists" id="EKX51156"/>
    </source>
</evidence>
<organism evidence="3">
    <name type="scientific">Guillardia theta (strain CCMP2712)</name>
    <name type="common">Cryptophyte</name>
    <dbReference type="NCBI Taxonomy" id="905079"/>
    <lineage>
        <taxon>Eukaryota</taxon>
        <taxon>Cryptophyceae</taxon>
        <taxon>Pyrenomonadales</taxon>
        <taxon>Geminigeraceae</taxon>
        <taxon>Guillardia</taxon>
    </lineage>
</organism>
<dbReference type="PANTHER" id="PTHR23315">
    <property type="entry name" value="U BOX DOMAIN-CONTAINING"/>
    <property type="match status" value="1"/>
</dbReference>
<sequence length="415" mass="46292">MMEAVDIDSETRMAVDGSTEPPEGYRDPDISVAIRELKSPNHRNASIAAEFLFERSHTEHERSSWNKNQIRNEGGIPILCQLLKSPSWHVRYHACSALSELAFRNEKNCKAIVENSWALQSLVEMLSTTYTTMQEDAALVINNCAAFCEEACLVMIKHPGLVQALKALVTDGLFGAKNVSVGAINCLTRCDSAKKLLNDLKIVEEALIPAIQEAGYGEKYNARVCRASMAIANLTGSCYEPLTTISHYHTVAAMVEILGYSLEGKSWAGINFAPYSVLYPLRSLAYNPKHRKELIECGLIERIAETMNTWKLEDHRSRQVLLIAIDIANVLFKTPDYKGIFFSSGIFAATKLVASGRRDEGQGLYQNANFSDQNYPVAVWMGLHQRLGAKSQFQLLDEYVVGIILEYSFKGYKCN</sequence>
<accession>L1JRG1</accession>
<dbReference type="SUPFAM" id="SSF48371">
    <property type="entry name" value="ARM repeat"/>
    <property type="match status" value="1"/>
</dbReference>
<dbReference type="OrthoDB" id="3245100at2759"/>
<dbReference type="RefSeq" id="XP_005838136.1">
    <property type="nucleotide sequence ID" value="XM_005838079.1"/>
</dbReference>
<reference evidence="3 5" key="1">
    <citation type="journal article" date="2012" name="Nature">
        <title>Algal genomes reveal evolutionary mosaicism and the fate of nucleomorphs.</title>
        <authorList>
            <consortium name="DOE Joint Genome Institute"/>
            <person name="Curtis B.A."/>
            <person name="Tanifuji G."/>
            <person name="Burki F."/>
            <person name="Gruber A."/>
            <person name="Irimia M."/>
            <person name="Maruyama S."/>
            <person name="Arias M.C."/>
            <person name="Ball S.G."/>
            <person name="Gile G.H."/>
            <person name="Hirakawa Y."/>
            <person name="Hopkins J.F."/>
            <person name="Kuo A."/>
            <person name="Rensing S.A."/>
            <person name="Schmutz J."/>
            <person name="Symeonidi A."/>
            <person name="Elias M."/>
            <person name="Eveleigh R.J."/>
            <person name="Herman E.K."/>
            <person name="Klute M.J."/>
            <person name="Nakayama T."/>
            <person name="Obornik M."/>
            <person name="Reyes-Prieto A."/>
            <person name="Armbrust E.V."/>
            <person name="Aves S.J."/>
            <person name="Beiko R.G."/>
            <person name="Coutinho P."/>
            <person name="Dacks J.B."/>
            <person name="Durnford D.G."/>
            <person name="Fast N.M."/>
            <person name="Green B.R."/>
            <person name="Grisdale C.J."/>
            <person name="Hempel F."/>
            <person name="Henrissat B."/>
            <person name="Hoppner M.P."/>
            <person name="Ishida K."/>
            <person name="Kim E."/>
            <person name="Koreny L."/>
            <person name="Kroth P.G."/>
            <person name="Liu Y."/>
            <person name="Malik S.B."/>
            <person name="Maier U.G."/>
            <person name="McRose D."/>
            <person name="Mock T."/>
            <person name="Neilson J.A."/>
            <person name="Onodera N.T."/>
            <person name="Poole A.M."/>
            <person name="Pritham E.J."/>
            <person name="Richards T.A."/>
            <person name="Rocap G."/>
            <person name="Roy S.W."/>
            <person name="Sarai C."/>
            <person name="Schaack S."/>
            <person name="Shirato S."/>
            <person name="Slamovits C.H."/>
            <person name="Spencer D.F."/>
            <person name="Suzuki S."/>
            <person name="Worden A.Z."/>
            <person name="Zauner S."/>
            <person name="Barry K."/>
            <person name="Bell C."/>
            <person name="Bharti A.K."/>
            <person name="Crow J.A."/>
            <person name="Grimwood J."/>
            <person name="Kramer R."/>
            <person name="Lindquist E."/>
            <person name="Lucas S."/>
            <person name="Salamov A."/>
            <person name="McFadden G.I."/>
            <person name="Lane C.E."/>
            <person name="Keeling P.J."/>
            <person name="Gray M.W."/>
            <person name="Grigoriev I.V."/>
            <person name="Archibald J.M."/>
        </authorList>
    </citation>
    <scope>NUCLEOTIDE SEQUENCE</scope>
    <source>
        <strain evidence="3 5">CCMP2712</strain>
    </source>
</reference>
<dbReference type="Gene3D" id="1.25.10.10">
    <property type="entry name" value="Leucine-rich Repeat Variant"/>
    <property type="match status" value="1"/>
</dbReference>
<dbReference type="Proteomes" id="UP000011087">
    <property type="component" value="Unassembled WGS sequence"/>
</dbReference>
<feature type="region of interest" description="Disordered" evidence="2">
    <location>
        <begin position="1"/>
        <end position="29"/>
    </location>
</feature>
<dbReference type="PANTHER" id="PTHR23315:SF7">
    <property type="entry name" value="U-BOX DOMAIN-CONTAINING PROTEIN 4"/>
    <property type="match status" value="1"/>
</dbReference>
<protein>
    <submittedName>
        <fullName evidence="3 4">Uncharacterized protein</fullName>
    </submittedName>
</protein>
<dbReference type="InterPro" id="IPR011989">
    <property type="entry name" value="ARM-like"/>
</dbReference>
<name>L1JRG1_GUITC</name>
<keyword evidence="5" id="KW-1185">Reference proteome</keyword>
<dbReference type="HOGENOM" id="CLU_662979_0_0_1"/>
<dbReference type="PaxDb" id="55529-EKX51156"/>
<dbReference type="EMBL" id="JH992976">
    <property type="protein sequence ID" value="EKX51156.1"/>
    <property type="molecule type" value="Genomic_DNA"/>
</dbReference>
<dbReference type="STRING" id="905079.L1JRG1"/>
<dbReference type="KEGG" id="gtt:GUITHDRAFT_103076"/>
<evidence type="ECO:0000256" key="2">
    <source>
        <dbReference type="SAM" id="MobiDB-lite"/>
    </source>
</evidence>
<evidence type="ECO:0000313" key="3">
    <source>
        <dbReference type="EMBL" id="EKX51156.1"/>
    </source>
</evidence>
<evidence type="ECO:0000313" key="5">
    <source>
        <dbReference type="Proteomes" id="UP000011087"/>
    </source>
</evidence>
<gene>
    <name evidence="3" type="ORF">GUITHDRAFT_103076</name>
</gene>
<dbReference type="InterPro" id="IPR000225">
    <property type="entry name" value="Armadillo"/>
</dbReference>
<feature type="repeat" description="ARM" evidence="1">
    <location>
        <begin position="74"/>
        <end position="108"/>
    </location>
</feature>
<dbReference type="AlphaFoldDB" id="L1JRG1"/>
<reference evidence="5" key="2">
    <citation type="submission" date="2012-11" db="EMBL/GenBank/DDBJ databases">
        <authorList>
            <person name="Kuo A."/>
            <person name="Curtis B.A."/>
            <person name="Tanifuji G."/>
            <person name="Burki F."/>
            <person name="Gruber A."/>
            <person name="Irimia M."/>
            <person name="Maruyama S."/>
            <person name="Arias M.C."/>
            <person name="Ball S.G."/>
            <person name="Gile G.H."/>
            <person name="Hirakawa Y."/>
            <person name="Hopkins J.F."/>
            <person name="Rensing S.A."/>
            <person name="Schmutz J."/>
            <person name="Symeonidi A."/>
            <person name="Elias M."/>
            <person name="Eveleigh R.J."/>
            <person name="Herman E.K."/>
            <person name="Klute M.J."/>
            <person name="Nakayama T."/>
            <person name="Obornik M."/>
            <person name="Reyes-Prieto A."/>
            <person name="Armbrust E.V."/>
            <person name="Aves S.J."/>
            <person name="Beiko R.G."/>
            <person name="Coutinho P."/>
            <person name="Dacks J.B."/>
            <person name="Durnford D.G."/>
            <person name="Fast N.M."/>
            <person name="Green B.R."/>
            <person name="Grisdale C."/>
            <person name="Hempe F."/>
            <person name="Henrissat B."/>
            <person name="Hoppner M.P."/>
            <person name="Ishida K.-I."/>
            <person name="Kim E."/>
            <person name="Koreny L."/>
            <person name="Kroth P.G."/>
            <person name="Liu Y."/>
            <person name="Malik S.-B."/>
            <person name="Maier U.G."/>
            <person name="McRose D."/>
            <person name="Mock T."/>
            <person name="Neilson J.A."/>
            <person name="Onodera N.T."/>
            <person name="Poole A.M."/>
            <person name="Pritham E.J."/>
            <person name="Richards T.A."/>
            <person name="Rocap G."/>
            <person name="Roy S.W."/>
            <person name="Sarai C."/>
            <person name="Schaack S."/>
            <person name="Shirato S."/>
            <person name="Slamovits C.H."/>
            <person name="Spencer D.F."/>
            <person name="Suzuki S."/>
            <person name="Worden A.Z."/>
            <person name="Zauner S."/>
            <person name="Barry K."/>
            <person name="Bell C."/>
            <person name="Bharti A.K."/>
            <person name="Crow J.A."/>
            <person name="Grimwood J."/>
            <person name="Kramer R."/>
            <person name="Lindquist E."/>
            <person name="Lucas S."/>
            <person name="Salamov A."/>
            <person name="McFadden G.I."/>
            <person name="Lane C.E."/>
            <person name="Keeling P.J."/>
            <person name="Gray M.W."/>
            <person name="Grigoriev I.V."/>
            <person name="Archibald J.M."/>
        </authorList>
    </citation>
    <scope>NUCLEOTIDE SEQUENCE</scope>
    <source>
        <strain evidence="5">CCMP2712</strain>
    </source>
</reference>